<dbReference type="InterPro" id="IPR012334">
    <property type="entry name" value="Pectin_lyas_fold"/>
</dbReference>
<dbReference type="Proteomes" id="UP000289856">
    <property type="component" value="Chromosome"/>
</dbReference>
<dbReference type="EMBL" id="AP019400">
    <property type="protein sequence ID" value="BBI31797.1"/>
    <property type="molecule type" value="Genomic_DNA"/>
</dbReference>
<proteinExistence type="predicted"/>
<sequence length="400" mass="44204">MYLMIRLREGRTAIYIRNILAALLLLLIGFCFAYTIFHIRESDNKNEVSNYAGEINVKDYGAKGDNVADDTRAIQAALDALAEEGAAVLYFPPSIYKITSPLIVPFMQGKEIRGATSLQSTVQQHTNNVAVFQFTYPDTHSIYMHDLGISYRNQQKARDGNAYGIGFGSTQGSPNGFYHLMFERLSIAGAAVGIGINQKSGTQTVWNFSLSDTSFASISKHVIYFNPPTPIGMPMHVYNNIRVMNTGNGIAPKGEAFVFTAVEAEIEHLDIEGWHNTIFYGIGGPNYVVRHVHVEHHVFDEGADKDLFYLANGSLTVENLAYQGVSNNTTSVQLFHSDTPEANLYLKQIVVGMSRNKGGAVVIATQQSTAFIQDVRTNIPVTYPLDSYEKHVRGNVIESN</sequence>
<dbReference type="Gene3D" id="2.160.20.10">
    <property type="entry name" value="Single-stranded right-handed beta-helix, Pectin lyase-like"/>
    <property type="match status" value="1"/>
</dbReference>
<evidence type="ECO:0000313" key="2">
    <source>
        <dbReference type="EMBL" id="BBI31797.1"/>
    </source>
</evidence>
<protein>
    <recommendedName>
        <fullName evidence="1">Rhamnogalacturonase A/B/Epimerase-like pectate lyase domain-containing protein</fullName>
    </recommendedName>
</protein>
<dbReference type="KEGG" id="cohn:KCTCHS21_11960"/>
<dbReference type="InterPro" id="IPR011050">
    <property type="entry name" value="Pectin_lyase_fold/virulence"/>
</dbReference>
<gene>
    <name evidence="2" type="ORF">KCTCHS21_11960</name>
</gene>
<dbReference type="SUPFAM" id="SSF51126">
    <property type="entry name" value="Pectin lyase-like"/>
    <property type="match status" value="1"/>
</dbReference>
<accession>A0A3T1D111</accession>
<organism evidence="2 3">
    <name type="scientific">Cohnella abietis</name>
    <dbReference type="NCBI Taxonomy" id="2507935"/>
    <lineage>
        <taxon>Bacteria</taxon>
        <taxon>Bacillati</taxon>
        <taxon>Bacillota</taxon>
        <taxon>Bacilli</taxon>
        <taxon>Bacillales</taxon>
        <taxon>Paenibacillaceae</taxon>
        <taxon>Cohnella</taxon>
    </lineage>
</organism>
<keyword evidence="3" id="KW-1185">Reference proteome</keyword>
<dbReference type="OrthoDB" id="9795222at2"/>
<evidence type="ECO:0000259" key="1">
    <source>
        <dbReference type="Pfam" id="PF12708"/>
    </source>
</evidence>
<reference evidence="2 3" key="1">
    <citation type="submission" date="2019-01" db="EMBL/GenBank/DDBJ databases">
        <title>Complete genome sequence of Cohnella hallensis HS21 isolated from Korean fir (Abies koreana) rhizospheric soil.</title>
        <authorList>
            <person name="Jiang L."/>
            <person name="Kang S.W."/>
            <person name="Kim S."/>
            <person name="Jung J."/>
            <person name="Kim C.Y."/>
            <person name="Kim D.H."/>
            <person name="Kim S.W."/>
            <person name="Lee J."/>
        </authorList>
    </citation>
    <scope>NUCLEOTIDE SEQUENCE [LARGE SCALE GENOMIC DNA]</scope>
    <source>
        <strain evidence="2 3">HS21</strain>
    </source>
</reference>
<dbReference type="Pfam" id="PF12708">
    <property type="entry name" value="Pect-lyase_RHGA_epim"/>
    <property type="match status" value="1"/>
</dbReference>
<feature type="domain" description="Rhamnogalacturonase A/B/Epimerase-like pectate lyase" evidence="1">
    <location>
        <begin position="55"/>
        <end position="127"/>
    </location>
</feature>
<dbReference type="InterPro" id="IPR024535">
    <property type="entry name" value="RHGA/B-epi-like_pectate_lyase"/>
</dbReference>
<dbReference type="AlphaFoldDB" id="A0A3T1D111"/>
<evidence type="ECO:0000313" key="3">
    <source>
        <dbReference type="Proteomes" id="UP000289856"/>
    </source>
</evidence>
<name>A0A3T1D111_9BACL</name>